<dbReference type="AlphaFoldDB" id="A0A0Q9Z0C5"/>
<dbReference type="EMBL" id="LKAJ02000001">
    <property type="protein sequence ID" value="MCS5710351.1"/>
    <property type="molecule type" value="Genomic_DNA"/>
</dbReference>
<reference evidence="2" key="3">
    <citation type="submission" date="2021-06" db="EMBL/GenBank/DDBJ databases">
        <title>Genomic Description and Analysis of Intracellular Bacteria, Candidatus Berkiella cookevillensis and Candidatus Berkiella aquae.</title>
        <authorList>
            <person name="Kidane D.T."/>
            <person name="Mehari Y.T."/>
            <person name="Rice F.C."/>
            <person name="Arivett B.A."/>
            <person name="Farone A.L."/>
            <person name="Berk S.G."/>
            <person name="Farone M.B."/>
        </authorList>
    </citation>
    <scope>NUCLEOTIDE SEQUENCE</scope>
    <source>
        <strain evidence="2">HT99</strain>
    </source>
</reference>
<proteinExistence type="predicted"/>
<evidence type="ECO:0008006" key="4">
    <source>
        <dbReference type="Google" id="ProtNLM"/>
    </source>
</evidence>
<reference evidence="2" key="2">
    <citation type="journal article" date="2016" name="Genome Announc.">
        <title>Draft Genome Sequences of Two Novel Amoeba-Resistant Intranuclear Bacteria, 'Candidatus Berkiella cookevillensis' and 'Candidatus Berkiella aquae'.</title>
        <authorList>
            <person name="Mehari Y.T."/>
            <person name="Arivett B.A."/>
            <person name="Farone A.L."/>
            <person name="Gunderson J.H."/>
            <person name="Farone M.B."/>
        </authorList>
    </citation>
    <scope>NUCLEOTIDE SEQUENCE</scope>
    <source>
        <strain evidence="2">HT99</strain>
    </source>
</reference>
<dbReference type="STRING" id="295108.HT99x_01154"/>
<accession>A0A0Q9Z0C5</accession>
<evidence type="ECO:0000313" key="3">
    <source>
        <dbReference type="Proteomes" id="UP000051497"/>
    </source>
</evidence>
<dbReference type="RefSeq" id="WP_075065774.1">
    <property type="nucleotide sequence ID" value="NZ_LKAJ02000001.1"/>
</dbReference>
<evidence type="ECO:0000313" key="1">
    <source>
        <dbReference type="EMBL" id="KRG21960.1"/>
    </source>
</evidence>
<sequence length="68" mass="8002">MNKNKSFNEYLIFLRESIENLAEYWQIIGYENPHIKDINAGLNHADPFIIYKASIAATMLLEDRSIYH</sequence>
<organism evidence="1">
    <name type="scientific">Candidatus Berkiella aquae</name>
    <dbReference type="NCBI Taxonomy" id="295108"/>
    <lineage>
        <taxon>Bacteria</taxon>
        <taxon>Pseudomonadati</taxon>
        <taxon>Pseudomonadota</taxon>
        <taxon>Gammaproteobacteria</taxon>
        <taxon>Candidatus Berkiellales</taxon>
        <taxon>Candidatus Berkiellaceae</taxon>
        <taxon>Candidatus Berkiella</taxon>
    </lineage>
</organism>
<name>A0A0Q9Z0C5_9GAMM</name>
<dbReference type="EMBL" id="LKAJ01000003">
    <property type="protein sequence ID" value="KRG21960.1"/>
    <property type="molecule type" value="Genomic_DNA"/>
</dbReference>
<reference evidence="1" key="1">
    <citation type="submission" date="2015-09" db="EMBL/GenBank/DDBJ databases">
        <title>Draft Genome Sequences of Two Novel Amoeba-resistant Intranuclear Bacteria, Candidatus Berkiella cookevillensis and Candidatus Berkiella aquae.</title>
        <authorList>
            <person name="Mehari Y.T."/>
            <person name="Arivett B.A."/>
            <person name="Farone A.L."/>
            <person name="Gunderson J.H."/>
            <person name="Farone M.B."/>
        </authorList>
    </citation>
    <scope>NUCLEOTIDE SEQUENCE [LARGE SCALE GENOMIC DNA]</scope>
    <source>
        <strain evidence="1">HT99</strain>
    </source>
</reference>
<dbReference type="OrthoDB" id="9871091at2"/>
<keyword evidence="3" id="KW-1185">Reference proteome</keyword>
<comment type="caution">
    <text evidence="1">The sequence shown here is derived from an EMBL/GenBank/DDBJ whole genome shotgun (WGS) entry which is preliminary data.</text>
</comment>
<evidence type="ECO:0000313" key="2">
    <source>
        <dbReference type="EMBL" id="MCS5710351.1"/>
    </source>
</evidence>
<protein>
    <recommendedName>
        <fullName evidence="4">HEPN domain-containing protein</fullName>
    </recommendedName>
</protein>
<dbReference type="Proteomes" id="UP000051497">
    <property type="component" value="Unassembled WGS sequence"/>
</dbReference>
<gene>
    <name evidence="2" type="ORF">HT99x_002835</name>
    <name evidence="1" type="ORF">HT99x_01154</name>
</gene>